<reference evidence="1 2" key="2">
    <citation type="journal article" date="2022" name="Mar. Drugs">
        <title>Bioassay-Guided Fractionation Leads to the Detection of Cholic Acid Generated by the Rare Thalassomonas sp.</title>
        <authorList>
            <person name="Pheiffer F."/>
            <person name="Schneider Y.K."/>
            <person name="Hansen E.H."/>
            <person name="Andersen J.H."/>
            <person name="Isaksson J."/>
            <person name="Busche T."/>
            <person name="R C."/>
            <person name="Kalinowski J."/>
            <person name="Zyl L.V."/>
            <person name="Trindade M."/>
        </authorList>
    </citation>
    <scope>NUCLEOTIDE SEQUENCE [LARGE SCALE GENOMIC DNA]</scope>
    <source>
        <strain evidence="1 2">A5K-106</strain>
    </source>
</reference>
<dbReference type="Pfam" id="PF13385">
    <property type="entry name" value="Laminin_G_3"/>
    <property type="match status" value="1"/>
</dbReference>
<evidence type="ECO:0000313" key="1">
    <source>
        <dbReference type="EMBL" id="WDE01224.1"/>
    </source>
</evidence>
<dbReference type="RefSeq" id="WP_274055435.1">
    <property type="nucleotide sequence ID" value="NZ_CP059735.1"/>
</dbReference>
<name>A0AAE9YVR0_9GAMM</name>
<dbReference type="AlphaFoldDB" id="A0AAE9YVR0"/>
<protein>
    <recommendedName>
        <fullName evidence="3">LamG-like jellyroll fold domain-containing protein</fullName>
    </recommendedName>
</protein>
<dbReference type="Gene3D" id="2.60.120.200">
    <property type="match status" value="2"/>
</dbReference>
<dbReference type="InterPro" id="IPR013320">
    <property type="entry name" value="ConA-like_dom_sf"/>
</dbReference>
<accession>A0AAE9YVR0</accession>
<evidence type="ECO:0000313" key="2">
    <source>
        <dbReference type="Proteomes" id="UP000032568"/>
    </source>
</evidence>
<gene>
    <name evidence="1" type="ORF">SG35_011600</name>
</gene>
<evidence type="ECO:0008006" key="3">
    <source>
        <dbReference type="Google" id="ProtNLM"/>
    </source>
</evidence>
<proteinExistence type="predicted"/>
<organism evidence="1 2">
    <name type="scientific">Thalassomonas actiniarum</name>
    <dbReference type="NCBI Taxonomy" id="485447"/>
    <lineage>
        <taxon>Bacteria</taxon>
        <taxon>Pseudomonadati</taxon>
        <taxon>Pseudomonadota</taxon>
        <taxon>Gammaproteobacteria</taxon>
        <taxon>Alteromonadales</taxon>
        <taxon>Colwelliaceae</taxon>
        <taxon>Thalassomonas</taxon>
    </lineage>
</organism>
<dbReference type="EMBL" id="CP059735">
    <property type="protein sequence ID" value="WDE01224.1"/>
    <property type="molecule type" value="Genomic_DNA"/>
</dbReference>
<sequence>MRNLICWQQNGFAAFALMSALILLMLLSAPGFASDDKLSWLRSQNQTAPAALDLSVPQGISSWQGLDIGNITMPGAFTEASGVITITGSGNDIWNNQDDFYYLHIPIEGDVSVTVRVLSVEHTHDWAKGALMMRESLAPGAVNVTLGYSAHEKVALQWRPIPDERSYYFSRSGGPGPVWLKLERKGDEFTGYYSLDGTHWLLTTSKTVVMAEDIYLGLAVSPHVISDNNIAIFDNLKVASDNSANVCQAQGAQCGAIDDGQGGSLQCGACSTDSTCSSNSCEPIDPVQIGAVCAAAGAQCGVVRDGSGSTLSCGSCNTGETCSNNRCEASCSLDQIDKGPLTDLFAYAPLQFAFEDLSANRHQLDTRLLAHEDNSEFPYESSVDMADKSVRLNFAGKRPAAQMTLSFKMIPDSQAQSEQIMAGEGLRVETLAGALKTTFDTDSSAISLLNDLSQLKHRSCNHVAVQVGDNVINSFVNGQMTQMSVDTASIAGLSESLNIGPYPGKVWDVRIFDQALSQEEIATLGQDCDDALTKPVPDSEYPNYLCGVYQCIYWPDGVTDTTQDSFEYQLHGHDMTWEHNVMTTGMYRHGELCQEYAKPRDLLLSEGYRKSWVSKFNFEQPWNQYVLHENFHAYQSRTGGSEKFLAESSASWGAFSMKPTAKDSLLGMYTLQPHLALWTTQSSVFEDGIIDYAKGGHQYGASIFEYYVTHHVLADNMIGKVFNRSVLGLAPISGKPAEAFYNVLKNAGFDMREVFSDFAARVTTWDMDHGESFLVSEIASFNRMNGNNNNAEDPIPAEEVDNKIAEFYDVNGTGDAWLTVPARYKIGAWAYNAYQVEVSQDRDYEVAINPSVDNPDYAEFRAQVVVYNEQSGARSYYKLPVTSAGNPASIQVSASSGDKLYLVVASTPSVKFTDFETFSYDYKITAL</sequence>
<dbReference type="KEGG" id="tact:SG35_011600"/>
<dbReference type="SUPFAM" id="SSF49899">
    <property type="entry name" value="Concanavalin A-like lectins/glucanases"/>
    <property type="match status" value="1"/>
</dbReference>
<reference evidence="1 2" key="1">
    <citation type="journal article" date="2015" name="Genome Announc.">
        <title>Draft Genome Sequences of Marine Isolates of Thalassomonas viridans and Thalassomonas actiniarum.</title>
        <authorList>
            <person name="Olonade I."/>
            <person name="van Zyl L.J."/>
            <person name="Trindade M."/>
        </authorList>
    </citation>
    <scope>NUCLEOTIDE SEQUENCE [LARGE SCALE GENOMIC DNA]</scope>
    <source>
        <strain evidence="1 2">A5K-106</strain>
    </source>
</reference>
<dbReference type="Proteomes" id="UP000032568">
    <property type="component" value="Chromosome"/>
</dbReference>
<keyword evidence="2" id="KW-1185">Reference proteome</keyword>